<proteinExistence type="predicted"/>
<reference evidence="4" key="1">
    <citation type="submission" date="2022-12" db="EMBL/GenBank/DDBJ databases">
        <authorList>
            <person name="Mo P."/>
        </authorList>
    </citation>
    <scope>NUCLEOTIDE SEQUENCE [LARGE SCALE GENOMIC DNA]</scope>
    <source>
        <strain evidence="4">HUAS 3-15</strain>
    </source>
</reference>
<accession>A0ABY7QFA7</accession>
<evidence type="ECO:0000313" key="4">
    <source>
        <dbReference type="Proteomes" id="UP001212821"/>
    </source>
</evidence>
<dbReference type="Pfam" id="PF00571">
    <property type="entry name" value="CBS"/>
    <property type="match status" value="1"/>
</dbReference>
<gene>
    <name evidence="3" type="ORF">O1G21_01325</name>
</gene>
<dbReference type="Gene3D" id="3.10.580.10">
    <property type="entry name" value="CBS-domain"/>
    <property type="match status" value="1"/>
</dbReference>
<protein>
    <submittedName>
        <fullName evidence="3">CBS domain-containing protein</fullName>
    </submittedName>
</protein>
<name>A0ABY7QFA7_9ACTN</name>
<dbReference type="InterPro" id="IPR046342">
    <property type="entry name" value="CBS_dom_sf"/>
</dbReference>
<feature type="domain" description="CBS" evidence="2">
    <location>
        <begin position="1"/>
        <end position="58"/>
    </location>
</feature>
<evidence type="ECO:0000259" key="2">
    <source>
        <dbReference type="PROSITE" id="PS51371"/>
    </source>
</evidence>
<keyword evidence="4" id="KW-1185">Reference proteome</keyword>
<dbReference type="PROSITE" id="PS51371">
    <property type="entry name" value="CBS"/>
    <property type="match status" value="1"/>
</dbReference>
<dbReference type="Proteomes" id="UP001212821">
    <property type="component" value="Chromosome"/>
</dbReference>
<sequence>MTREVATARPDTPFKEIAALFHRNDITTIPVIDDQGCPLRGVAGTAHGRRQDWRCSRSGWRAGTRCWTCPTSTRSSGSWPPSPSWART</sequence>
<evidence type="ECO:0000313" key="3">
    <source>
        <dbReference type="EMBL" id="WBP91428.1"/>
    </source>
</evidence>
<dbReference type="EMBL" id="CP115450">
    <property type="protein sequence ID" value="WBP91428.1"/>
    <property type="molecule type" value="Genomic_DNA"/>
</dbReference>
<organism evidence="3 4">
    <name type="scientific">Kitasatospora cathayae</name>
    <dbReference type="NCBI Taxonomy" id="3004092"/>
    <lineage>
        <taxon>Bacteria</taxon>
        <taxon>Bacillati</taxon>
        <taxon>Actinomycetota</taxon>
        <taxon>Actinomycetes</taxon>
        <taxon>Kitasatosporales</taxon>
        <taxon>Streptomycetaceae</taxon>
        <taxon>Kitasatospora</taxon>
    </lineage>
</organism>
<keyword evidence="1" id="KW-0129">CBS domain</keyword>
<evidence type="ECO:0000256" key="1">
    <source>
        <dbReference type="PROSITE-ProRule" id="PRU00703"/>
    </source>
</evidence>
<dbReference type="InterPro" id="IPR000644">
    <property type="entry name" value="CBS_dom"/>
</dbReference>
<dbReference type="SUPFAM" id="SSF54631">
    <property type="entry name" value="CBS-domain pair"/>
    <property type="match status" value="1"/>
</dbReference>